<dbReference type="Proteomes" id="UP000249547">
    <property type="component" value="Unassembled WGS sequence"/>
</dbReference>
<comment type="caution">
    <text evidence="2">The sequence shown here is derived from an EMBL/GenBank/DDBJ whole genome shotgun (WGS) entry which is preliminary data.</text>
</comment>
<dbReference type="EMBL" id="QLLL01000006">
    <property type="protein sequence ID" value="RAJ02503.1"/>
    <property type="molecule type" value="Genomic_DNA"/>
</dbReference>
<keyword evidence="1" id="KW-0472">Membrane</keyword>
<evidence type="ECO:0000313" key="2">
    <source>
        <dbReference type="EMBL" id="RAJ02503.1"/>
    </source>
</evidence>
<keyword evidence="3" id="KW-1185">Reference proteome</keyword>
<dbReference type="AlphaFoldDB" id="A0A327QGP5"/>
<accession>A0A327QGP5</accession>
<feature type="transmembrane region" description="Helical" evidence="1">
    <location>
        <begin position="20"/>
        <end position="38"/>
    </location>
</feature>
<sequence length="39" mass="4548">MVIQLTLSFLRTNSPFVSHLKLYIAVYQVVVLYIVPFAY</sequence>
<reference evidence="2 3" key="1">
    <citation type="submission" date="2018-06" db="EMBL/GenBank/DDBJ databases">
        <title>Genomic Encyclopedia of Archaeal and Bacterial Type Strains, Phase II (KMG-II): from individual species to whole genera.</title>
        <authorList>
            <person name="Goeker M."/>
        </authorList>
    </citation>
    <scope>NUCLEOTIDE SEQUENCE [LARGE SCALE GENOMIC DNA]</scope>
    <source>
        <strain evidence="2 3">DSM 23857</strain>
    </source>
</reference>
<evidence type="ECO:0000256" key="1">
    <source>
        <dbReference type="SAM" id="Phobius"/>
    </source>
</evidence>
<proteinExistence type="predicted"/>
<keyword evidence="1" id="KW-0812">Transmembrane</keyword>
<organism evidence="2 3">
    <name type="scientific">Chitinophaga skermanii</name>
    <dbReference type="NCBI Taxonomy" id="331697"/>
    <lineage>
        <taxon>Bacteria</taxon>
        <taxon>Pseudomonadati</taxon>
        <taxon>Bacteroidota</taxon>
        <taxon>Chitinophagia</taxon>
        <taxon>Chitinophagales</taxon>
        <taxon>Chitinophagaceae</taxon>
        <taxon>Chitinophaga</taxon>
    </lineage>
</organism>
<keyword evidence="1" id="KW-1133">Transmembrane helix</keyword>
<gene>
    <name evidence="2" type="ORF">LX64_03522</name>
</gene>
<protein>
    <submittedName>
        <fullName evidence="2">Uncharacterized protein</fullName>
    </submittedName>
</protein>
<name>A0A327QGP5_9BACT</name>
<evidence type="ECO:0000313" key="3">
    <source>
        <dbReference type="Proteomes" id="UP000249547"/>
    </source>
</evidence>